<dbReference type="PROSITE" id="PS51041">
    <property type="entry name" value="EMI"/>
    <property type="match status" value="1"/>
</dbReference>
<dbReference type="Pfam" id="PF02469">
    <property type="entry name" value="Fasciclin"/>
    <property type="match status" value="4"/>
</dbReference>
<dbReference type="KEGG" id="bdr:105223326"/>
<keyword evidence="1 4" id="KW-0732">Signal</keyword>
<dbReference type="AlphaFoldDB" id="A0A034VRS4"/>
<dbReference type="GeneID" id="105223326"/>
<dbReference type="Proteomes" id="UP001652620">
    <property type="component" value="Chromosome 2"/>
</dbReference>
<feature type="domain" description="FAS1" evidence="5">
    <location>
        <begin position="422"/>
        <end position="569"/>
    </location>
</feature>
<keyword evidence="8" id="KW-1185">Reference proteome</keyword>
<dbReference type="GO" id="GO:0007155">
    <property type="term" value="P:cell adhesion"/>
    <property type="evidence" value="ECO:0007669"/>
    <property type="project" value="TreeGrafter"/>
</dbReference>
<protein>
    <submittedName>
        <fullName evidence="7 9">Transforming growth factor-beta-induced protein ig-h3</fullName>
    </submittedName>
</protein>
<dbReference type="PANTHER" id="PTHR10900">
    <property type="entry name" value="PERIOSTIN-RELATED"/>
    <property type="match status" value="1"/>
</dbReference>
<evidence type="ECO:0000256" key="3">
    <source>
        <dbReference type="SAM" id="MobiDB-lite"/>
    </source>
</evidence>
<dbReference type="RefSeq" id="XP_011199332.1">
    <property type="nucleotide sequence ID" value="XM_011201030.3"/>
</dbReference>
<evidence type="ECO:0000259" key="5">
    <source>
        <dbReference type="PROSITE" id="PS50213"/>
    </source>
</evidence>
<evidence type="ECO:0000259" key="6">
    <source>
        <dbReference type="PROSITE" id="PS51041"/>
    </source>
</evidence>
<dbReference type="EMBL" id="GAKP01014725">
    <property type="protein sequence ID" value="JAC44227.1"/>
    <property type="molecule type" value="Transcribed_RNA"/>
</dbReference>
<evidence type="ECO:0000313" key="8">
    <source>
        <dbReference type="Proteomes" id="UP001652620"/>
    </source>
</evidence>
<dbReference type="RefSeq" id="XP_011199332.2">
    <property type="nucleotide sequence ID" value="XM_011201030.4"/>
</dbReference>
<proteinExistence type="predicted"/>
<dbReference type="GO" id="GO:0030198">
    <property type="term" value="P:extracellular matrix organization"/>
    <property type="evidence" value="ECO:0007669"/>
    <property type="project" value="TreeGrafter"/>
</dbReference>
<reference evidence="9" key="2">
    <citation type="submission" date="2022-04" db="UniProtKB">
        <authorList>
            <consortium name="RefSeq"/>
        </authorList>
    </citation>
    <scope>IDENTIFICATION</scope>
    <source>
        <strain evidence="9">Punador</strain>
    </source>
</reference>
<gene>
    <name evidence="7" type="primary">BGH3</name>
    <name evidence="9" type="synonym">LOC105223326</name>
</gene>
<evidence type="ECO:0000256" key="4">
    <source>
        <dbReference type="SAM" id="SignalP"/>
    </source>
</evidence>
<dbReference type="FunFam" id="2.30.180.10:FF:000031">
    <property type="entry name" value="periostin isoform X1"/>
    <property type="match status" value="1"/>
</dbReference>
<accession>A0A034VRS4</accession>
<dbReference type="SUPFAM" id="SSF82153">
    <property type="entry name" value="FAS1 domain"/>
    <property type="match status" value="4"/>
</dbReference>
<evidence type="ECO:0000313" key="7">
    <source>
        <dbReference type="EMBL" id="JAC44228.1"/>
    </source>
</evidence>
<feature type="domain" description="FAS1" evidence="5">
    <location>
        <begin position="275"/>
        <end position="418"/>
    </location>
</feature>
<dbReference type="PROSITE" id="PS50213">
    <property type="entry name" value="FAS1"/>
    <property type="match status" value="4"/>
</dbReference>
<sequence>MLRGSFLVLTLLLTLGYLQALPYYGDFAHLHHITTPLQHRLLQPIPLTPFAPLPPAPAVDTQVVEIVEPQAQAQSTGGYQNIWQNFANSYPLNLVSSNFDEEAEFVPLEQQQQQGRAGSPHVREKPFDVDVVTSEINGGNQAPGVFFQQSFPFLGNDFFNSFGGFGFGGIPQEHWWKGPNVCTEKEENETSADSKPNDTEELAPGVSESVDVRPNIFGQFHISLNSCVEKPNKHVCTRVVNQNGKKKTITITRQCCHGYGRPRNADFATPCEKIEIKGIDVTAADMGAKEFVATAKNVGISEVLNSKNVTIFMPVDAAFNNYIDHLQSENNAVEPKGDAAMMNLYKRHIVDGEVSLYDLKNDQLLKTQEPGQSIRINAFEVPLALGGEPYRFTANCIPIAKHDKLSEQGLIHTVDGVMKPVTKNVMDLIRERPDMSIMRTVLENTKLNELLEGEKPVTIFVPTDDAFEKVDPQLRRALKEGKGCGANILKNHILDLTFCSVASIPGAKTTAYNLLGEPMRFNRSEASVSKSEVADLVGEQPVVINSIAKITEADIMGTNGVLHVIDTILPTESALPLSTLMQEKNVTIFKRLLEAAGLVDKYDDMDNVTVFAPTDKALQATKWAQILEESPESLRNNAELVEFLNYHFAQPMTKTCDLSDSNLPTIAGPEVRINLYSTHSLFSNVMNRATVNCARLVHFDDESCGSVLHQVDKPLVAPKMNLLQVLESNPMYSKFLELVRAANLTSILANASDSYTLLVPKNDVFEEVADWETTLTKDKAELENLIKTHIVNDVVCCAGIIPTNWPFVRSIESLNGAHLRITRERRPKIENAGVTKCDAIATNGIVHEINDIIVPQRRQQQQRPQQQLYRPQVDTFGDLFF</sequence>
<evidence type="ECO:0000256" key="2">
    <source>
        <dbReference type="ARBA" id="ARBA00023157"/>
    </source>
</evidence>
<organism evidence="7">
    <name type="scientific">Bactrocera dorsalis</name>
    <name type="common">Oriental fruit fly</name>
    <name type="synonym">Dacus dorsalis</name>
    <dbReference type="NCBI Taxonomy" id="27457"/>
    <lineage>
        <taxon>Eukaryota</taxon>
        <taxon>Metazoa</taxon>
        <taxon>Ecdysozoa</taxon>
        <taxon>Arthropoda</taxon>
        <taxon>Hexapoda</taxon>
        <taxon>Insecta</taxon>
        <taxon>Pterygota</taxon>
        <taxon>Neoptera</taxon>
        <taxon>Endopterygota</taxon>
        <taxon>Diptera</taxon>
        <taxon>Brachycera</taxon>
        <taxon>Muscomorpha</taxon>
        <taxon>Tephritoidea</taxon>
        <taxon>Tephritidae</taxon>
        <taxon>Bactrocera</taxon>
        <taxon>Bactrocera</taxon>
    </lineage>
</organism>
<feature type="domain" description="FAS1" evidence="5">
    <location>
        <begin position="573"/>
        <end position="715"/>
    </location>
</feature>
<dbReference type="SMART" id="SM00554">
    <property type="entry name" value="FAS1"/>
    <property type="match status" value="4"/>
</dbReference>
<reference evidence="7" key="1">
    <citation type="journal article" date="2014" name="BMC Genomics">
        <title>Characterizing the developmental transcriptome of the oriental fruit fly, Bactrocera dorsalis (Diptera: Tephritidae) through comparative genomic analysis with Drosophila melanogaster utilizing modENCODE datasets.</title>
        <authorList>
            <person name="Geib S.M."/>
            <person name="Calla B."/>
            <person name="Hall B."/>
            <person name="Hou S."/>
            <person name="Manoukis N.C."/>
        </authorList>
    </citation>
    <scope>NUCLEOTIDE SEQUENCE</scope>
    <source>
        <strain evidence="7">Punador</strain>
    </source>
</reference>
<dbReference type="FunFam" id="2.30.180.10:FF:000025">
    <property type="entry name" value="Midline fasciclin, isoform F"/>
    <property type="match status" value="1"/>
</dbReference>
<feature type="chain" id="PRO_5007369065" evidence="4">
    <location>
        <begin position="21"/>
        <end position="881"/>
    </location>
</feature>
<evidence type="ECO:0000313" key="9">
    <source>
        <dbReference type="RefSeq" id="XP_011199332.1"/>
    </source>
</evidence>
<name>A0A034VRS4_BACDO</name>
<dbReference type="InterPro" id="IPR050904">
    <property type="entry name" value="Adhesion/Biosynth-related"/>
</dbReference>
<evidence type="ECO:0000256" key="1">
    <source>
        <dbReference type="ARBA" id="ARBA00022729"/>
    </source>
</evidence>
<dbReference type="InterPro" id="IPR000782">
    <property type="entry name" value="FAS1_domain"/>
</dbReference>
<feature type="signal peptide" evidence="4">
    <location>
        <begin position="1"/>
        <end position="20"/>
    </location>
</feature>
<dbReference type="Gene3D" id="2.30.180.10">
    <property type="entry name" value="FAS1 domain"/>
    <property type="match status" value="4"/>
</dbReference>
<dbReference type="PANTHER" id="PTHR10900:SF77">
    <property type="entry name" value="FI19380P1"/>
    <property type="match status" value="1"/>
</dbReference>
<dbReference type="GO" id="GO:0050839">
    <property type="term" value="F:cell adhesion molecule binding"/>
    <property type="evidence" value="ECO:0007669"/>
    <property type="project" value="TreeGrafter"/>
</dbReference>
<dbReference type="InterPro" id="IPR036378">
    <property type="entry name" value="FAS1_dom_sf"/>
</dbReference>
<feature type="domain" description="EMI" evidence="6">
    <location>
        <begin position="178"/>
        <end position="273"/>
    </location>
</feature>
<dbReference type="OrthoDB" id="286301at2759"/>
<keyword evidence="2" id="KW-1015">Disulfide bond</keyword>
<dbReference type="InterPro" id="IPR011489">
    <property type="entry name" value="EMI_domain"/>
</dbReference>
<feature type="region of interest" description="Disordered" evidence="3">
    <location>
        <begin position="182"/>
        <end position="206"/>
    </location>
</feature>
<dbReference type="GO" id="GO:0031012">
    <property type="term" value="C:extracellular matrix"/>
    <property type="evidence" value="ECO:0007669"/>
    <property type="project" value="TreeGrafter"/>
</dbReference>
<feature type="domain" description="FAS1" evidence="5">
    <location>
        <begin position="719"/>
        <end position="853"/>
    </location>
</feature>
<dbReference type="FunFam" id="2.30.180.10:FF:000023">
    <property type="entry name" value="periostin isoform X2"/>
    <property type="match status" value="1"/>
</dbReference>
<dbReference type="GO" id="GO:0005615">
    <property type="term" value="C:extracellular space"/>
    <property type="evidence" value="ECO:0007669"/>
    <property type="project" value="TreeGrafter"/>
</dbReference>
<dbReference type="EMBL" id="GAKP01014724">
    <property type="protein sequence ID" value="JAC44228.1"/>
    <property type="molecule type" value="Transcribed_RNA"/>
</dbReference>